<dbReference type="Proteomes" id="UP000792457">
    <property type="component" value="Unassembled WGS sequence"/>
</dbReference>
<evidence type="ECO:0000313" key="1">
    <source>
        <dbReference type="EMBL" id="KAG8227653.1"/>
    </source>
</evidence>
<proteinExistence type="predicted"/>
<reference evidence="1" key="1">
    <citation type="submission" date="2013-04" db="EMBL/GenBank/DDBJ databases">
        <authorList>
            <person name="Qu J."/>
            <person name="Murali S.C."/>
            <person name="Bandaranaike D."/>
            <person name="Bellair M."/>
            <person name="Blankenburg K."/>
            <person name="Chao H."/>
            <person name="Dinh H."/>
            <person name="Doddapaneni H."/>
            <person name="Downs B."/>
            <person name="Dugan-Rocha S."/>
            <person name="Elkadiri S."/>
            <person name="Gnanaolivu R.D."/>
            <person name="Hernandez B."/>
            <person name="Javaid M."/>
            <person name="Jayaseelan J.C."/>
            <person name="Lee S."/>
            <person name="Li M."/>
            <person name="Ming W."/>
            <person name="Munidasa M."/>
            <person name="Muniz J."/>
            <person name="Nguyen L."/>
            <person name="Ongeri F."/>
            <person name="Osuji N."/>
            <person name="Pu L.-L."/>
            <person name="Puazo M."/>
            <person name="Qu C."/>
            <person name="Quiroz J."/>
            <person name="Raj R."/>
            <person name="Weissenberger G."/>
            <person name="Xin Y."/>
            <person name="Zou X."/>
            <person name="Han Y."/>
            <person name="Richards S."/>
            <person name="Worley K."/>
            <person name="Muzny D."/>
            <person name="Gibbs R."/>
        </authorList>
    </citation>
    <scope>NUCLEOTIDE SEQUENCE</scope>
    <source>
        <strain evidence="1">Sampled in the wild</strain>
    </source>
</reference>
<reference evidence="1" key="2">
    <citation type="submission" date="2017-10" db="EMBL/GenBank/DDBJ databases">
        <title>Ladona fulva Genome sequencing and assembly.</title>
        <authorList>
            <person name="Murali S."/>
            <person name="Richards S."/>
            <person name="Bandaranaike D."/>
            <person name="Bellair M."/>
            <person name="Blankenburg K."/>
            <person name="Chao H."/>
            <person name="Dinh H."/>
            <person name="Doddapaneni H."/>
            <person name="Dugan-Rocha S."/>
            <person name="Elkadiri S."/>
            <person name="Gnanaolivu R."/>
            <person name="Hernandez B."/>
            <person name="Skinner E."/>
            <person name="Javaid M."/>
            <person name="Lee S."/>
            <person name="Li M."/>
            <person name="Ming W."/>
            <person name="Munidasa M."/>
            <person name="Muniz J."/>
            <person name="Nguyen L."/>
            <person name="Hughes D."/>
            <person name="Osuji N."/>
            <person name="Pu L.-L."/>
            <person name="Puazo M."/>
            <person name="Qu C."/>
            <person name="Quiroz J."/>
            <person name="Raj R."/>
            <person name="Weissenberger G."/>
            <person name="Xin Y."/>
            <person name="Zou X."/>
            <person name="Han Y."/>
            <person name="Worley K."/>
            <person name="Muzny D."/>
            <person name="Gibbs R."/>
        </authorList>
    </citation>
    <scope>NUCLEOTIDE SEQUENCE</scope>
    <source>
        <strain evidence="1">Sampled in the wild</strain>
    </source>
</reference>
<dbReference type="OrthoDB" id="8181631at2759"/>
<sequence>MQAMTAAKTGGASAKNYRRIPWLAAAVLVLLGVAAELWSPAEGKPDPGQLAAMADALKYLQELDKYYSQVARPSFWVPQNCVDRVSDGNSVSRMLGHIIPKFNHEEQRLRFYSEITY</sequence>
<protein>
    <submittedName>
        <fullName evidence="1">Uncharacterized protein</fullName>
    </submittedName>
</protein>
<dbReference type="AlphaFoldDB" id="A0A8K0K848"/>
<organism evidence="1 2">
    <name type="scientific">Ladona fulva</name>
    <name type="common">Scarce chaser dragonfly</name>
    <name type="synonym">Libellula fulva</name>
    <dbReference type="NCBI Taxonomy" id="123851"/>
    <lineage>
        <taxon>Eukaryota</taxon>
        <taxon>Metazoa</taxon>
        <taxon>Ecdysozoa</taxon>
        <taxon>Arthropoda</taxon>
        <taxon>Hexapoda</taxon>
        <taxon>Insecta</taxon>
        <taxon>Pterygota</taxon>
        <taxon>Palaeoptera</taxon>
        <taxon>Odonata</taxon>
        <taxon>Epiprocta</taxon>
        <taxon>Anisoptera</taxon>
        <taxon>Libelluloidea</taxon>
        <taxon>Libellulidae</taxon>
        <taxon>Ladona</taxon>
    </lineage>
</organism>
<evidence type="ECO:0000313" key="2">
    <source>
        <dbReference type="Proteomes" id="UP000792457"/>
    </source>
</evidence>
<dbReference type="PROSITE" id="PS50276">
    <property type="entry name" value="PANCREATIC_HORMONE_2"/>
    <property type="match status" value="1"/>
</dbReference>
<name>A0A8K0K848_LADFU</name>
<comment type="caution">
    <text evidence="1">The sequence shown here is derived from an EMBL/GenBank/DDBJ whole genome shotgun (WGS) entry which is preliminary data.</text>
</comment>
<gene>
    <name evidence="1" type="ORF">J437_LFUL007849</name>
</gene>
<dbReference type="EMBL" id="KZ308332">
    <property type="protein sequence ID" value="KAG8227653.1"/>
    <property type="molecule type" value="Genomic_DNA"/>
</dbReference>
<keyword evidence="2" id="KW-1185">Reference proteome</keyword>
<accession>A0A8K0K848</accession>